<keyword evidence="5" id="KW-1185">Reference proteome</keyword>
<evidence type="ECO:0000313" key="5">
    <source>
        <dbReference type="Proteomes" id="UP000198319"/>
    </source>
</evidence>
<dbReference type="Proteomes" id="UP000180252">
    <property type="component" value="Unassembled WGS sequence"/>
</dbReference>
<accession>A0A1S1JAL1</accession>
<evidence type="ECO:0000256" key="1">
    <source>
        <dbReference type="SAM" id="SignalP"/>
    </source>
</evidence>
<feature type="signal peptide" evidence="1">
    <location>
        <begin position="1"/>
        <end position="22"/>
    </location>
</feature>
<keyword evidence="1" id="KW-0732">Signal</keyword>
<protein>
    <submittedName>
        <fullName evidence="2">Uncharacterized protein</fullName>
    </submittedName>
</protein>
<name>A0A1S1JAL1_9FLAO</name>
<proteinExistence type="predicted"/>
<evidence type="ECO:0000313" key="3">
    <source>
        <dbReference type="EMBL" id="OXB21128.1"/>
    </source>
</evidence>
<dbReference type="Proteomes" id="UP000198319">
    <property type="component" value="Unassembled WGS sequence"/>
</dbReference>
<dbReference type="EMBL" id="MIKE01000011">
    <property type="protein sequence ID" value="OHT46820.1"/>
    <property type="molecule type" value="Genomic_DNA"/>
</dbReference>
<reference evidence="3 5" key="3">
    <citation type="submission" date="2016-11" db="EMBL/GenBank/DDBJ databases">
        <title>Whole genomes of Flavobacteriaceae.</title>
        <authorList>
            <person name="Stine C."/>
            <person name="Li C."/>
            <person name="Tadesse D."/>
        </authorList>
    </citation>
    <scope>NUCLEOTIDE SEQUENCE [LARGE SCALE GENOMIC DNA]</scope>
    <source>
        <strain evidence="3 5">ATCC BAA-2541</strain>
    </source>
</reference>
<gene>
    <name evidence="3" type="ORF">B0A71_05950</name>
    <name evidence="2" type="ORF">BHE19_04765</name>
</gene>
<organism evidence="2 4">
    <name type="scientific">Flavobacterium tructae</name>
    <dbReference type="NCBI Taxonomy" id="1114873"/>
    <lineage>
        <taxon>Bacteria</taxon>
        <taxon>Pseudomonadati</taxon>
        <taxon>Bacteroidota</taxon>
        <taxon>Flavobacteriia</taxon>
        <taxon>Flavobacteriales</taxon>
        <taxon>Flavobacteriaceae</taxon>
        <taxon>Flavobacterium</taxon>
    </lineage>
</organism>
<sequence>MRKTTIILLPLLFFLQLSIAQSQIKKEKLKEFRKSAKWKEMMKDPNANFDETKVAFEEFWKGKPNPLELMEGEEEALEELKERSFISRLFKSNRVLKKESLQYAEDFKKFKFWRIQSEGFVKSDGRVMTPDEIQEMVQQELQSRQKK</sequence>
<dbReference type="EMBL" id="MUHG01000005">
    <property type="protein sequence ID" value="OXB21128.1"/>
    <property type="molecule type" value="Genomic_DNA"/>
</dbReference>
<reference evidence="4" key="1">
    <citation type="submission" date="2016-09" db="EMBL/GenBank/DDBJ databases">
        <authorList>
            <person name="Chen S."/>
            <person name="Walker E."/>
        </authorList>
    </citation>
    <scope>NUCLEOTIDE SEQUENCE [LARGE SCALE GENOMIC DNA]</scope>
    <source>
        <strain evidence="4">MSU</strain>
    </source>
</reference>
<comment type="caution">
    <text evidence="2">The sequence shown here is derived from an EMBL/GenBank/DDBJ whole genome shotgun (WGS) entry which is preliminary data.</text>
</comment>
<dbReference type="AlphaFoldDB" id="A0A1S1JAL1"/>
<dbReference type="STRING" id="1278819.BHE19_04765"/>
<feature type="chain" id="PRO_5010225705" evidence="1">
    <location>
        <begin position="23"/>
        <end position="147"/>
    </location>
</feature>
<evidence type="ECO:0000313" key="2">
    <source>
        <dbReference type="EMBL" id="OHT46820.1"/>
    </source>
</evidence>
<evidence type="ECO:0000313" key="4">
    <source>
        <dbReference type="Proteomes" id="UP000180252"/>
    </source>
</evidence>
<dbReference type="RefSeq" id="WP_070906466.1">
    <property type="nucleotide sequence ID" value="NZ_MIKE01000011.1"/>
</dbReference>
<reference evidence="2" key="2">
    <citation type="submission" date="2016-09" db="EMBL/GenBank/DDBJ databases">
        <authorList>
            <person name="Capua I."/>
            <person name="De Benedictis P."/>
            <person name="Joannis T."/>
            <person name="Lombin L.H."/>
            <person name="Cattoli G."/>
        </authorList>
    </citation>
    <scope>NUCLEOTIDE SEQUENCE [LARGE SCALE GENOMIC DNA]</scope>
    <source>
        <strain evidence="2">MSU</strain>
    </source>
</reference>